<dbReference type="EMBL" id="CDMY01000316">
    <property type="protein sequence ID" value="CEM02045.1"/>
    <property type="molecule type" value="Genomic_DNA"/>
</dbReference>
<feature type="compositionally biased region" description="Low complexity" evidence="1">
    <location>
        <begin position="1"/>
        <end position="21"/>
    </location>
</feature>
<reference evidence="2 3" key="1">
    <citation type="submission" date="2014-11" db="EMBL/GenBank/DDBJ databases">
        <authorList>
            <person name="Zhu J."/>
            <person name="Qi W."/>
            <person name="Song R."/>
        </authorList>
    </citation>
    <scope>NUCLEOTIDE SEQUENCE [LARGE SCALE GENOMIC DNA]</scope>
</reference>
<feature type="region of interest" description="Disordered" evidence="1">
    <location>
        <begin position="930"/>
        <end position="950"/>
    </location>
</feature>
<feature type="region of interest" description="Disordered" evidence="1">
    <location>
        <begin position="76"/>
        <end position="114"/>
    </location>
</feature>
<feature type="compositionally biased region" description="Polar residues" evidence="1">
    <location>
        <begin position="154"/>
        <end position="166"/>
    </location>
</feature>
<feature type="region of interest" description="Disordered" evidence="1">
    <location>
        <begin position="210"/>
        <end position="244"/>
    </location>
</feature>
<proteinExistence type="predicted"/>
<dbReference type="InParanoid" id="A0A0G4EVE8"/>
<feature type="region of interest" description="Disordered" evidence="1">
    <location>
        <begin position="127"/>
        <end position="198"/>
    </location>
</feature>
<feature type="compositionally biased region" description="Pro residues" evidence="1">
    <location>
        <begin position="81"/>
        <end position="91"/>
    </location>
</feature>
<feature type="region of interest" description="Disordered" evidence="1">
    <location>
        <begin position="988"/>
        <end position="1084"/>
    </location>
</feature>
<organism evidence="2 3">
    <name type="scientific">Vitrella brassicaformis (strain CCMP3155)</name>
    <dbReference type="NCBI Taxonomy" id="1169540"/>
    <lineage>
        <taxon>Eukaryota</taxon>
        <taxon>Sar</taxon>
        <taxon>Alveolata</taxon>
        <taxon>Colpodellida</taxon>
        <taxon>Vitrellaceae</taxon>
        <taxon>Vitrella</taxon>
    </lineage>
</organism>
<gene>
    <name evidence="2" type="ORF">Vbra_13432</name>
</gene>
<feature type="region of interest" description="Disordered" evidence="1">
    <location>
        <begin position="701"/>
        <end position="722"/>
    </location>
</feature>
<sequence length="1084" mass="121240">MQRVTSSWSHASSSRPPSVISEANPLPSSPRRYALRASAKLSFPPLSLRSDATRALQGVTVGQKEAEREVYHFKPFAPHALPSPPHLPPIEQPSRPSSSESLHRLGNKHARRRLVIRETLERTLRLRHTRAVPPLPPLPVKGTRLGTAEGRGLTSLTTDVPSQTVDSHSPFPSPPPSRLRPSPRVLTDRSAYRDDRSQVLTETRLVQLRTERRQRTAVPKPISESKQARSRVPSPAQEKMDEGRERLRTARRTLQTPLLDTSLYHAVKDAVASLHDLVQGQTVATFAHNPKFLEAFLRQLSGFVQLLTSKDGGPRTHRKPELVPPPEPRHTIFGSLMEPAAQAGRRKQEEATMTSLIRPEVVRKSLHPEHYFEYNGQRYDVDEEVLHAAQRVRHDFGRVLRQIPGWLAEMYSIPTTPPRAVWRRFLETLVSHTGVFMRSYSRFDKVYTEERRRILDCALEPVRLLIASALEMTAQAQSTVADVDLFRPLQEASFLHRLAQVRRIGKFGSGHQPQFDPRLLSTARRLDPHGEGKDNTIETFPALKPLSFILLSDLHTFIDVLIDYHNNPASLRPQLDENQNIQVALVHLEETWGVAECAFDETSLQFVNILIHYFETTMPPSLRILVERDDPHDQVLYSLLPMLILLQDLNQEESLYRQLFLPETEYFSSLLGKIRSDTLNFPQERWERLQNYMIKEVSMRVEEESSEGSSEADASTVARSKKSEAPSVVAAKKVGDIFTASPKAAKAKSARSRARRASVIGMSPTAATPSRAGQASFKLERQATQTEQQVFVMVQRDLQRAIAPLQQENTAVRHLWENLFDLSREELACRHHGISRLEGTNIWSFPLEEPRKAILPMPIDIQKPDSSRRRGARVGSIVSQQLHMQAAAPPQTSYEWTQFVLRKLPLAAHRTKSRLAAILKRCAYIKPTQKEARLSATGGTPGATTPRGTIVMGKAKPPLKALLSLSFGGILGKRGGGATRKNTVVHAHKAKVKALSSPSAKQQERVGSQKSTPDSSHSPTPRAVTPRQKKPKGGGVTFGSPPKETDSAAGNGEVDTQKEKTRALSVERPTVRRATTIGTRKPAV</sequence>
<evidence type="ECO:0000313" key="2">
    <source>
        <dbReference type="EMBL" id="CEM02045.1"/>
    </source>
</evidence>
<evidence type="ECO:0000256" key="1">
    <source>
        <dbReference type="SAM" id="MobiDB-lite"/>
    </source>
</evidence>
<dbReference type="Proteomes" id="UP000041254">
    <property type="component" value="Unassembled WGS sequence"/>
</dbReference>
<protein>
    <submittedName>
        <fullName evidence="2">Uncharacterized protein</fullName>
    </submittedName>
</protein>
<dbReference type="VEuPathDB" id="CryptoDB:Vbra_13432"/>
<feature type="compositionally biased region" description="Polar residues" evidence="1">
    <location>
        <begin position="996"/>
        <end position="1019"/>
    </location>
</feature>
<keyword evidence="3" id="KW-1185">Reference proteome</keyword>
<feature type="compositionally biased region" description="Basic residues" evidence="1">
    <location>
        <begin position="105"/>
        <end position="114"/>
    </location>
</feature>
<name>A0A0G4EVE8_VITBC</name>
<accession>A0A0G4EVE8</accession>
<evidence type="ECO:0000313" key="3">
    <source>
        <dbReference type="Proteomes" id="UP000041254"/>
    </source>
</evidence>
<dbReference type="AlphaFoldDB" id="A0A0G4EVE8"/>
<feature type="region of interest" description="Disordered" evidence="1">
    <location>
        <begin position="308"/>
        <end position="329"/>
    </location>
</feature>
<feature type="compositionally biased region" description="Basic and acidic residues" evidence="1">
    <location>
        <begin position="186"/>
        <end position="197"/>
    </location>
</feature>
<feature type="compositionally biased region" description="Low complexity" evidence="1">
    <location>
        <begin position="936"/>
        <end position="950"/>
    </location>
</feature>
<feature type="region of interest" description="Disordered" evidence="1">
    <location>
        <begin position="1"/>
        <end position="31"/>
    </location>
</feature>